<gene>
    <name evidence="3" type="ORF">IE077_003814</name>
</gene>
<dbReference type="Pfam" id="PF00085">
    <property type="entry name" value="Thioredoxin"/>
    <property type="match status" value="1"/>
</dbReference>
<accession>A0ABQ7J8C8</accession>
<sequence length="189" mass="21891">MNPVESGSAALTATVEEQVLKVLEKEEEKLDRRIEKLNSLNDNDLEDLREKRLRQLKASQSKRKLLENQGHLTYTELVDQKEFFSVAKQSSLLVVHFYRPTTWRCSIVDRRLQVLASRYIATRFVKINAEKAHFLCDYFKIWCIPTLMLIKDGKTSHSIVGLDELGGDNFTAEDLERVLAKHHLLEGYD</sequence>
<evidence type="ECO:0000256" key="1">
    <source>
        <dbReference type="SAM" id="Coils"/>
    </source>
</evidence>
<organism evidence="3 4">
    <name type="scientific">Cardiosporidium cionae</name>
    <dbReference type="NCBI Taxonomy" id="476202"/>
    <lineage>
        <taxon>Eukaryota</taxon>
        <taxon>Sar</taxon>
        <taxon>Alveolata</taxon>
        <taxon>Apicomplexa</taxon>
        <taxon>Aconoidasida</taxon>
        <taxon>Nephromycida</taxon>
        <taxon>Cardiosporidium</taxon>
    </lineage>
</organism>
<dbReference type="InterPro" id="IPR013766">
    <property type="entry name" value="Thioredoxin_domain"/>
</dbReference>
<feature type="domain" description="Thioredoxin" evidence="2">
    <location>
        <begin position="78"/>
        <end position="163"/>
    </location>
</feature>
<evidence type="ECO:0000313" key="4">
    <source>
        <dbReference type="Proteomes" id="UP000823046"/>
    </source>
</evidence>
<keyword evidence="1" id="KW-0175">Coiled coil</keyword>
<protein>
    <submittedName>
        <fullName evidence="3">Thioredoxin domain-containing protein</fullName>
    </submittedName>
</protein>
<name>A0ABQ7J8C8_9APIC</name>
<dbReference type="EMBL" id="JADAQX010000556">
    <property type="protein sequence ID" value="KAF8819910.1"/>
    <property type="molecule type" value="Genomic_DNA"/>
</dbReference>
<dbReference type="Gene3D" id="3.40.30.10">
    <property type="entry name" value="Glutaredoxin"/>
    <property type="match status" value="1"/>
</dbReference>
<dbReference type="InterPro" id="IPR036249">
    <property type="entry name" value="Thioredoxin-like_sf"/>
</dbReference>
<evidence type="ECO:0000313" key="3">
    <source>
        <dbReference type="EMBL" id="KAF8819910.1"/>
    </source>
</evidence>
<dbReference type="Proteomes" id="UP000823046">
    <property type="component" value="Unassembled WGS sequence"/>
</dbReference>
<evidence type="ECO:0000259" key="2">
    <source>
        <dbReference type="Pfam" id="PF00085"/>
    </source>
</evidence>
<comment type="caution">
    <text evidence="3">The sequence shown here is derived from an EMBL/GenBank/DDBJ whole genome shotgun (WGS) entry which is preliminary data.</text>
</comment>
<dbReference type="SUPFAM" id="SSF52833">
    <property type="entry name" value="Thioredoxin-like"/>
    <property type="match status" value="1"/>
</dbReference>
<keyword evidence="4" id="KW-1185">Reference proteome</keyword>
<reference evidence="3 4" key="1">
    <citation type="journal article" date="2020" name="bioRxiv">
        <title>Metabolic contributions of an alphaproteobacterial endosymbiont in the apicomplexan Cardiosporidium cionae.</title>
        <authorList>
            <person name="Hunter E.S."/>
            <person name="Paight C.J."/>
            <person name="Lane C.E."/>
        </authorList>
    </citation>
    <scope>NUCLEOTIDE SEQUENCE [LARGE SCALE GENOMIC DNA]</scope>
    <source>
        <strain evidence="3">ESH_2018</strain>
    </source>
</reference>
<proteinExistence type="predicted"/>
<feature type="coiled-coil region" evidence="1">
    <location>
        <begin position="13"/>
        <end position="43"/>
    </location>
</feature>
<dbReference type="CDD" id="cd02989">
    <property type="entry name" value="Phd_like_TxnDC9"/>
    <property type="match status" value="1"/>
</dbReference>
<dbReference type="PANTHER" id="PTHR21148">
    <property type="entry name" value="THIOREDOXIN DOMAIN-CONTAINING PROTEIN 9"/>
    <property type="match status" value="1"/>
</dbReference>